<dbReference type="SUPFAM" id="SSF51126">
    <property type="entry name" value="Pectin lyase-like"/>
    <property type="match status" value="1"/>
</dbReference>
<dbReference type="Gene3D" id="2.160.20.10">
    <property type="entry name" value="Single-stranded right-handed beta-helix, Pectin lyase-like"/>
    <property type="match status" value="1"/>
</dbReference>
<dbReference type="InterPro" id="IPR011050">
    <property type="entry name" value="Pectin_lyase_fold/virulence"/>
</dbReference>
<sequence length="192" mass="19453">MSKRLTLVLLFVTFLVFAMSGCGPPTPTPTPQAPGKAILVTSTADAGPGTLRQALLDARSGDTITFDPAVFPPSAPATIYLTSNLPSITQGNLTIDGSNAGVILDGSNISEDWVSGLEISSNRNTVQGLQIVNFSSGPGIHLCGGAQNNTIGGDRGIGSGPLGQGNLVGNGEIGINLCDDGTSFNTITGNLI</sequence>
<feature type="non-terminal residue" evidence="1">
    <location>
        <position position="192"/>
    </location>
</feature>
<reference evidence="1" key="1">
    <citation type="journal article" date="2014" name="Front. Microbiol.">
        <title>High frequency of phylogenetically diverse reductive dehalogenase-homologous genes in deep subseafloor sedimentary metagenomes.</title>
        <authorList>
            <person name="Kawai M."/>
            <person name="Futagami T."/>
            <person name="Toyoda A."/>
            <person name="Takaki Y."/>
            <person name="Nishi S."/>
            <person name="Hori S."/>
            <person name="Arai W."/>
            <person name="Tsubouchi T."/>
            <person name="Morono Y."/>
            <person name="Uchiyama I."/>
            <person name="Ito T."/>
            <person name="Fujiyama A."/>
            <person name="Inagaki F."/>
            <person name="Takami H."/>
        </authorList>
    </citation>
    <scope>NUCLEOTIDE SEQUENCE</scope>
    <source>
        <strain evidence="1">Expedition CK06-06</strain>
    </source>
</reference>
<evidence type="ECO:0008006" key="2">
    <source>
        <dbReference type="Google" id="ProtNLM"/>
    </source>
</evidence>
<dbReference type="PROSITE" id="PS51257">
    <property type="entry name" value="PROKAR_LIPOPROTEIN"/>
    <property type="match status" value="1"/>
</dbReference>
<gene>
    <name evidence="1" type="ORF">S06H3_33984</name>
</gene>
<name>X1M446_9ZZZZ</name>
<proteinExistence type="predicted"/>
<organism evidence="1">
    <name type="scientific">marine sediment metagenome</name>
    <dbReference type="NCBI Taxonomy" id="412755"/>
    <lineage>
        <taxon>unclassified sequences</taxon>
        <taxon>metagenomes</taxon>
        <taxon>ecological metagenomes</taxon>
    </lineage>
</organism>
<dbReference type="EMBL" id="BARV01020353">
    <property type="protein sequence ID" value="GAI26372.1"/>
    <property type="molecule type" value="Genomic_DNA"/>
</dbReference>
<evidence type="ECO:0000313" key="1">
    <source>
        <dbReference type="EMBL" id="GAI26372.1"/>
    </source>
</evidence>
<dbReference type="AlphaFoldDB" id="X1M446"/>
<protein>
    <recommendedName>
        <fullName evidence="2">Right handed beta helix domain-containing protein</fullName>
    </recommendedName>
</protein>
<accession>X1M446</accession>
<comment type="caution">
    <text evidence="1">The sequence shown here is derived from an EMBL/GenBank/DDBJ whole genome shotgun (WGS) entry which is preliminary data.</text>
</comment>
<dbReference type="InterPro" id="IPR012334">
    <property type="entry name" value="Pectin_lyas_fold"/>
</dbReference>